<evidence type="ECO:0000313" key="1">
    <source>
        <dbReference type="EMBL" id="CDL01400.1"/>
    </source>
</evidence>
<dbReference type="HOGENOM" id="CLU_087858_0_0_5"/>
<dbReference type="InterPro" id="IPR029063">
    <property type="entry name" value="SAM-dependent_MTases_sf"/>
</dbReference>
<dbReference type="Gene3D" id="3.40.50.150">
    <property type="entry name" value="Vaccinia Virus protein VP39"/>
    <property type="match status" value="1"/>
</dbReference>
<dbReference type="PANTHER" id="PTHR40036:SF1">
    <property type="entry name" value="MACROCIN O-METHYLTRANSFERASE"/>
    <property type="match status" value="1"/>
</dbReference>
<dbReference type="EMBL" id="HG794546">
    <property type="protein sequence ID" value="CDL01400.1"/>
    <property type="molecule type" value="Genomic_DNA"/>
</dbReference>
<dbReference type="Proteomes" id="UP000018922">
    <property type="component" value="Chromosome I"/>
</dbReference>
<reference evidence="1 2" key="1">
    <citation type="journal article" date="2014" name="Genome Announc.">
        <title>Complete genome sequence of Magnetospirillum gryphiswaldense MSR-1.</title>
        <authorList>
            <person name="Wang X."/>
            <person name="Wang Q."/>
            <person name="Zhang W."/>
            <person name="Wang Y."/>
            <person name="Li L."/>
            <person name="Wen T."/>
            <person name="Zhang T."/>
            <person name="Zhang Y."/>
            <person name="Xu J."/>
            <person name="Hu J."/>
            <person name="Li S."/>
            <person name="Liu L."/>
            <person name="Liu J."/>
            <person name="Jiang W."/>
            <person name="Tian J."/>
            <person name="Li Y."/>
            <person name="Schuler D."/>
            <person name="Wang L."/>
            <person name="Li J."/>
        </authorList>
    </citation>
    <scope>NUCLEOTIDE SEQUENCE [LARGE SCALE GENOMIC DNA]</scope>
    <source>
        <strain evidence="2">DSM 6361 / JCM 21280 / NBRC 15271 / MSR-1</strain>
    </source>
</reference>
<accession>V6F7A9</accession>
<keyword evidence="2" id="KW-1185">Reference proteome</keyword>
<dbReference type="InterPro" id="IPR008884">
    <property type="entry name" value="TylF_MeTrfase"/>
</dbReference>
<organism evidence="1 2">
    <name type="scientific">Magnetospirillum gryphiswaldense (strain DSM 6361 / JCM 21280 / NBRC 15271 / MSR-1)</name>
    <dbReference type="NCBI Taxonomy" id="431944"/>
    <lineage>
        <taxon>Bacteria</taxon>
        <taxon>Pseudomonadati</taxon>
        <taxon>Pseudomonadota</taxon>
        <taxon>Alphaproteobacteria</taxon>
        <taxon>Rhodospirillales</taxon>
        <taxon>Rhodospirillaceae</taxon>
        <taxon>Magnetospirillum</taxon>
    </lineage>
</organism>
<name>V6F7A9_MAGGM</name>
<dbReference type="KEGG" id="mgy:MGMSRv2__4185"/>
<gene>
    <name evidence="1" type="ordered locus">MGMSRv2__4185</name>
</gene>
<dbReference type="AlphaFoldDB" id="V6F7A9"/>
<dbReference type="Pfam" id="PF05711">
    <property type="entry name" value="TylF"/>
    <property type="match status" value="1"/>
</dbReference>
<dbReference type="SUPFAM" id="SSF53335">
    <property type="entry name" value="S-adenosyl-L-methionine-dependent methyltransferases"/>
    <property type="match status" value="1"/>
</dbReference>
<dbReference type="PANTHER" id="PTHR40036">
    <property type="entry name" value="MACROCIN O-METHYLTRANSFERASE"/>
    <property type="match status" value="1"/>
</dbReference>
<evidence type="ECO:0000313" key="2">
    <source>
        <dbReference type="Proteomes" id="UP000018922"/>
    </source>
</evidence>
<dbReference type="eggNOG" id="COG4122">
    <property type="taxonomic scope" value="Bacteria"/>
</dbReference>
<protein>
    <submittedName>
        <fullName evidence="1">dTDP-6-deoxy-L-hexose 3-O-methyltransferase</fullName>
    </submittedName>
</protein>
<proteinExistence type="predicted"/>
<sequence length="259" mass="29135">MKQDKGATDPARFLEPSRTTGAEIDFRAGLEQYFADSMGSNVEKLQNFPKYVPTQDIRRFVGRYELFKQVLDVHGSIVECGVLFGGGLMSWVHLSEVFEPFNHLRTVIGFDTFQGFSELAEQDRTGSAAQLKQGGLAIDTQDDLEQAIALMDRNRVLKHIPKVKLVRGDACQTIPQYVAANPHLVVSLLWLDFDVYLPTLAALRHLVPRMPKGAIIAFDELNHEVWPGETVAVFEELGLNKLRIQRFPFGSTLSYARLE</sequence>
<dbReference type="STRING" id="1430440.MGMSRv2__4185"/>